<dbReference type="InParanoid" id="J9DS81"/>
<dbReference type="GO" id="GO:0097526">
    <property type="term" value="C:spliceosomal tri-snRNP complex"/>
    <property type="evidence" value="ECO:0007669"/>
    <property type="project" value="TreeGrafter"/>
</dbReference>
<keyword evidence="2" id="KW-0687">Ribonucleoprotein</keyword>
<reference evidence="5" key="2">
    <citation type="submission" date="2015-07" db="EMBL/GenBank/DDBJ databases">
        <title>Contrasting host-pathogen interactions and genome evolution in two generalist and specialist microsporidian pathogens of mosquitoes.</title>
        <authorList>
            <consortium name="The Broad Institute Genomics Platform"/>
            <consortium name="The Broad Institute Genome Sequencing Center for Infectious Disease"/>
            <person name="Cuomo C.A."/>
            <person name="Sanscrainte N.D."/>
            <person name="Goldberg J.M."/>
            <person name="Heiman D."/>
            <person name="Young S."/>
            <person name="Zeng Q."/>
            <person name="Becnel J.J."/>
            <person name="Birren B.W."/>
        </authorList>
    </citation>
    <scope>NUCLEOTIDE SEQUENCE [LARGE SCALE GENOMIC DNA]</scope>
    <source>
        <strain evidence="5">USNM 41457</strain>
    </source>
</reference>
<dbReference type="Proteomes" id="UP000003163">
    <property type="component" value="Unassembled WGS sequence"/>
</dbReference>
<accession>J9DS81</accession>
<protein>
    <recommendedName>
        <fullName evidence="3">Sm domain-containing protein</fullName>
    </recommendedName>
</protein>
<dbReference type="GO" id="GO:0003723">
    <property type="term" value="F:RNA binding"/>
    <property type="evidence" value="ECO:0007669"/>
    <property type="project" value="TreeGrafter"/>
</dbReference>
<dbReference type="HOGENOM" id="CLU_197704_0_0_1"/>
<dbReference type="InterPro" id="IPR010920">
    <property type="entry name" value="LSM_dom_sf"/>
</dbReference>
<evidence type="ECO:0000256" key="2">
    <source>
        <dbReference type="ARBA" id="ARBA00023274"/>
    </source>
</evidence>
<evidence type="ECO:0000313" key="4">
    <source>
        <dbReference type="EMBL" id="EJW04157.1"/>
    </source>
</evidence>
<dbReference type="AlphaFoldDB" id="J9DS81"/>
<proteinExistence type="inferred from homology"/>
<dbReference type="GO" id="GO:0005689">
    <property type="term" value="C:U12-type spliceosomal complex"/>
    <property type="evidence" value="ECO:0007669"/>
    <property type="project" value="TreeGrafter"/>
</dbReference>
<dbReference type="PANTHER" id="PTHR10553:SF5">
    <property type="entry name" value="U6 SNRNA-ASSOCIATED SM-LIKE PROTEIN LSM7"/>
    <property type="match status" value="1"/>
</dbReference>
<sequence>MNDDKKQLIFDLNQYMNKIIAVKLVGGKEIVGKLSGFDNICNLVLVSPKNQYSNDFDWKYGRHVVILGNSIISIVLGVPKILKDTKKSLV</sequence>
<feature type="domain" description="Sm" evidence="3">
    <location>
        <begin position="10"/>
        <end position="76"/>
    </location>
</feature>
<gene>
    <name evidence="4" type="ORF">EDEG_01552</name>
</gene>
<reference evidence="4 5" key="1">
    <citation type="submission" date="2011-08" db="EMBL/GenBank/DDBJ databases">
        <authorList>
            <person name="Liu Z.J."/>
            <person name="Shi F.L."/>
            <person name="Lu J.Q."/>
            <person name="Li M."/>
            <person name="Wang Z.L."/>
        </authorList>
    </citation>
    <scope>NUCLEOTIDE SEQUENCE [LARGE SCALE GENOMIC DNA]</scope>
    <source>
        <strain evidence="4 5">USNM 41457</strain>
    </source>
</reference>
<dbReference type="GO" id="GO:0071013">
    <property type="term" value="C:catalytic step 2 spliceosome"/>
    <property type="evidence" value="ECO:0007669"/>
    <property type="project" value="TreeGrafter"/>
</dbReference>
<dbReference type="SUPFAM" id="SSF50182">
    <property type="entry name" value="Sm-like ribonucleoproteins"/>
    <property type="match status" value="1"/>
</dbReference>
<evidence type="ECO:0000313" key="5">
    <source>
        <dbReference type="Proteomes" id="UP000003163"/>
    </source>
</evidence>
<organism evidence="4 5">
    <name type="scientific">Edhazardia aedis (strain USNM 41457)</name>
    <name type="common">Microsporidian parasite</name>
    <dbReference type="NCBI Taxonomy" id="1003232"/>
    <lineage>
        <taxon>Eukaryota</taxon>
        <taxon>Fungi</taxon>
        <taxon>Fungi incertae sedis</taxon>
        <taxon>Microsporidia</taxon>
        <taxon>Edhazardia</taxon>
    </lineage>
</organism>
<dbReference type="PANTHER" id="PTHR10553">
    <property type="entry name" value="SMALL NUCLEAR RIBONUCLEOPROTEIN"/>
    <property type="match status" value="1"/>
</dbReference>
<dbReference type="OrthoDB" id="274944at2759"/>
<dbReference type="Gene3D" id="2.30.30.100">
    <property type="match status" value="1"/>
</dbReference>
<dbReference type="GO" id="GO:0005688">
    <property type="term" value="C:U6 snRNP"/>
    <property type="evidence" value="ECO:0007669"/>
    <property type="project" value="TreeGrafter"/>
</dbReference>
<dbReference type="OMA" id="DWEYSNT"/>
<dbReference type="Pfam" id="PF01423">
    <property type="entry name" value="LSM"/>
    <property type="match status" value="1"/>
</dbReference>
<name>J9DS81_EDHAE</name>
<evidence type="ECO:0000256" key="1">
    <source>
        <dbReference type="ARBA" id="ARBA00006850"/>
    </source>
</evidence>
<dbReference type="STRING" id="1003232.J9DS81"/>
<dbReference type="FunCoup" id="J9DS81">
    <property type="interactions" value="163"/>
</dbReference>
<dbReference type="GO" id="GO:1990726">
    <property type="term" value="C:Lsm1-7-Pat1 complex"/>
    <property type="evidence" value="ECO:0007669"/>
    <property type="project" value="TreeGrafter"/>
</dbReference>
<dbReference type="InterPro" id="IPR044641">
    <property type="entry name" value="Lsm7/SmG-like"/>
</dbReference>
<dbReference type="VEuPathDB" id="MicrosporidiaDB:EDEG_01552"/>
<dbReference type="GO" id="GO:0071004">
    <property type="term" value="C:U2-type prespliceosome"/>
    <property type="evidence" value="ECO:0007669"/>
    <property type="project" value="TreeGrafter"/>
</dbReference>
<comment type="similarity">
    <text evidence="1">Belongs to the snRNP Sm proteins family.</text>
</comment>
<evidence type="ECO:0000259" key="3">
    <source>
        <dbReference type="SMART" id="SM00651"/>
    </source>
</evidence>
<dbReference type="EMBL" id="AFBI03000022">
    <property type="protein sequence ID" value="EJW04157.1"/>
    <property type="molecule type" value="Genomic_DNA"/>
</dbReference>
<keyword evidence="5" id="KW-1185">Reference proteome</keyword>
<dbReference type="SMART" id="SM00651">
    <property type="entry name" value="Sm"/>
    <property type="match status" value="1"/>
</dbReference>
<comment type="caution">
    <text evidence="4">The sequence shown here is derived from an EMBL/GenBank/DDBJ whole genome shotgun (WGS) entry which is preliminary data.</text>
</comment>
<dbReference type="InterPro" id="IPR001163">
    <property type="entry name" value="Sm_dom_euk/arc"/>
</dbReference>